<proteinExistence type="predicted"/>
<dbReference type="AlphaFoldDB" id="A0AAD8Y562"/>
<accession>A0AAD8Y562</accession>
<dbReference type="EMBL" id="JATAAI010000019">
    <property type="protein sequence ID" value="KAK1738845.1"/>
    <property type="molecule type" value="Genomic_DNA"/>
</dbReference>
<dbReference type="Proteomes" id="UP001224775">
    <property type="component" value="Unassembled WGS sequence"/>
</dbReference>
<evidence type="ECO:0000313" key="1">
    <source>
        <dbReference type="EMBL" id="KAK1738845.1"/>
    </source>
</evidence>
<gene>
    <name evidence="1" type="ORF">QTG54_010161</name>
</gene>
<comment type="caution">
    <text evidence="1">The sequence shown here is derived from an EMBL/GenBank/DDBJ whole genome shotgun (WGS) entry which is preliminary data.</text>
</comment>
<keyword evidence="2" id="KW-1185">Reference proteome</keyword>
<organism evidence="1 2">
    <name type="scientific">Skeletonema marinoi</name>
    <dbReference type="NCBI Taxonomy" id="267567"/>
    <lineage>
        <taxon>Eukaryota</taxon>
        <taxon>Sar</taxon>
        <taxon>Stramenopiles</taxon>
        <taxon>Ochrophyta</taxon>
        <taxon>Bacillariophyta</taxon>
        <taxon>Coscinodiscophyceae</taxon>
        <taxon>Thalassiosirophycidae</taxon>
        <taxon>Thalassiosirales</taxon>
        <taxon>Skeletonemataceae</taxon>
        <taxon>Skeletonema</taxon>
        <taxon>Skeletonema marinoi-dohrnii complex</taxon>
    </lineage>
</organism>
<reference evidence="1" key="1">
    <citation type="submission" date="2023-06" db="EMBL/GenBank/DDBJ databases">
        <title>Survivors Of The Sea: Transcriptome response of Skeletonema marinoi to long-term dormancy.</title>
        <authorList>
            <person name="Pinder M.I.M."/>
            <person name="Kourtchenko O."/>
            <person name="Robertson E.K."/>
            <person name="Larsson T."/>
            <person name="Maumus F."/>
            <person name="Osuna-Cruz C.M."/>
            <person name="Vancaester E."/>
            <person name="Stenow R."/>
            <person name="Vandepoele K."/>
            <person name="Ploug H."/>
            <person name="Bruchert V."/>
            <person name="Godhe A."/>
            <person name="Topel M."/>
        </authorList>
    </citation>
    <scope>NUCLEOTIDE SEQUENCE</scope>
    <source>
        <strain evidence="1">R05AC</strain>
    </source>
</reference>
<name>A0AAD8Y562_9STRA</name>
<evidence type="ECO:0000313" key="2">
    <source>
        <dbReference type="Proteomes" id="UP001224775"/>
    </source>
</evidence>
<sequence length="156" mass="17453">MLATSLKDVSVSITITTISIMPLLHPYVPKTTGNGRIKFTHKFEMQHPRHSLKRLEIGGLPALELERMTTHFCNNTFLDDTLDKFARWTHQKLTGSSVWDEGYVSRSDTPISFANVRGIVVTDRSSAHVAAWHSPKRPRIKMDSTSTSMNVESGSG</sequence>
<protein>
    <submittedName>
        <fullName evidence="1">Uncharacterized protein</fullName>
    </submittedName>
</protein>